<keyword evidence="4 9" id="KW-0479">Metal-binding</keyword>
<protein>
    <recommendedName>
        <fullName evidence="10">Catalase</fullName>
        <ecNumber evidence="10">1.11.1.6</ecNumber>
    </recommendedName>
</protein>
<evidence type="ECO:0000256" key="3">
    <source>
        <dbReference type="ARBA" id="ARBA00022617"/>
    </source>
</evidence>
<comment type="catalytic activity">
    <reaction evidence="10">
        <text>2 H2O2 = O2 + 2 H2O</text>
        <dbReference type="Rhea" id="RHEA:20309"/>
        <dbReference type="ChEBI" id="CHEBI:15377"/>
        <dbReference type="ChEBI" id="CHEBI:15379"/>
        <dbReference type="ChEBI" id="CHEBI:16240"/>
        <dbReference type="EC" id="1.11.1.6"/>
    </reaction>
</comment>
<dbReference type="PROSITE" id="PS00438">
    <property type="entry name" value="CATALASE_2"/>
    <property type="match status" value="1"/>
</dbReference>
<feature type="compositionally biased region" description="Polar residues" evidence="12">
    <location>
        <begin position="391"/>
        <end position="401"/>
    </location>
</feature>
<proteinExistence type="inferred from homology"/>
<dbReference type="InterPro" id="IPR010582">
    <property type="entry name" value="Catalase_immune_responsive"/>
</dbReference>
<comment type="similarity">
    <text evidence="1 10">Belongs to the catalase family.</text>
</comment>
<evidence type="ECO:0000256" key="6">
    <source>
        <dbReference type="ARBA" id="ARBA00023004"/>
    </source>
</evidence>
<reference evidence="14" key="1">
    <citation type="journal article" date="2020" name="Fungal Divers.">
        <title>Resolving the Mortierellaceae phylogeny through synthesis of multi-gene phylogenetics and phylogenomics.</title>
        <authorList>
            <person name="Vandepol N."/>
            <person name="Liber J."/>
            <person name="Desiro A."/>
            <person name="Na H."/>
            <person name="Kennedy M."/>
            <person name="Barry K."/>
            <person name="Grigoriev I.V."/>
            <person name="Miller A.N."/>
            <person name="O'Donnell K."/>
            <person name="Stajich J.E."/>
            <person name="Bonito G."/>
        </authorList>
    </citation>
    <scope>NUCLEOTIDE SEQUENCE</scope>
    <source>
        <strain evidence="14">NRRL 2769</strain>
    </source>
</reference>
<comment type="function">
    <text evidence="8 11">Catalyzes the degradation of hydrogen peroxide (H(2)O(2)) generated by peroxisomal oxidases to water and oxygen, thereby protecting cells from the toxic effects of hydrogen peroxide.</text>
</comment>
<evidence type="ECO:0000256" key="9">
    <source>
        <dbReference type="PIRSR" id="PIRSR038928-2"/>
    </source>
</evidence>
<evidence type="ECO:0000256" key="7">
    <source>
        <dbReference type="ARBA" id="ARBA00023324"/>
    </source>
</evidence>
<evidence type="ECO:0000256" key="11">
    <source>
        <dbReference type="RuleBase" id="RU004142"/>
    </source>
</evidence>
<dbReference type="GO" id="GO:0005777">
    <property type="term" value="C:peroxisome"/>
    <property type="evidence" value="ECO:0007669"/>
    <property type="project" value="TreeGrafter"/>
</dbReference>
<dbReference type="InterPro" id="IPR002226">
    <property type="entry name" value="Catalase_haem_BS"/>
</dbReference>
<dbReference type="FunFam" id="2.40.180.10:FF:000001">
    <property type="entry name" value="Catalase"/>
    <property type="match status" value="1"/>
</dbReference>
<dbReference type="SUPFAM" id="SSF56634">
    <property type="entry name" value="Heme-dependent catalase-like"/>
    <property type="match status" value="1"/>
</dbReference>
<name>A0A9P6T0B8_9FUNG</name>
<dbReference type="GO" id="GO:0042744">
    <property type="term" value="P:hydrogen peroxide catabolic process"/>
    <property type="evidence" value="ECO:0007669"/>
    <property type="project" value="UniProtKB-KW"/>
</dbReference>
<comment type="caution">
    <text evidence="14">The sequence shown here is derived from an EMBL/GenBank/DDBJ whole genome shotgun (WGS) entry which is preliminary data.</text>
</comment>
<dbReference type="GO" id="GO:0042542">
    <property type="term" value="P:response to hydrogen peroxide"/>
    <property type="evidence" value="ECO:0007669"/>
    <property type="project" value="TreeGrafter"/>
</dbReference>
<dbReference type="GO" id="GO:0046872">
    <property type="term" value="F:metal ion binding"/>
    <property type="evidence" value="ECO:0007669"/>
    <property type="project" value="UniProtKB-KW"/>
</dbReference>
<dbReference type="InterPro" id="IPR020835">
    <property type="entry name" value="Catalase_sf"/>
</dbReference>
<keyword evidence="5 10" id="KW-0560">Oxidoreductase</keyword>
<dbReference type="GO" id="GO:0005739">
    <property type="term" value="C:mitochondrion"/>
    <property type="evidence" value="ECO:0007669"/>
    <property type="project" value="TreeGrafter"/>
</dbReference>
<dbReference type="PROSITE" id="PS00437">
    <property type="entry name" value="CATALASE_1"/>
    <property type="match status" value="1"/>
</dbReference>
<dbReference type="InterPro" id="IPR018028">
    <property type="entry name" value="Catalase"/>
</dbReference>
<dbReference type="SMART" id="SM01060">
    <property type="entry name" value="Catalase"/>
    <property type="match status" value="1"/>
</dbReference>
<organism evidence="14 15">
    <name type="scientific">Entomortierella chlamydospora</name>
    <dbReference type="NCBI Taxonomy" id="101097"/>
    <lineage>
        <taxon>Eukaryota</taxon>
        <taxon>Fungi</taxon>
        <taxon>Fungi incertae sedis</taxon>
        <taxon>Mucoromycota</taxon>
        <taxon>Mortierellomycotina</taxon>
        <taxon>Mortierellomycetes</taxon>
        <taxon>Mortierellales</taxon>
        <taxon>Mortierellaceae</taxon>
        <taxon>Entomortierella</taxon>
    </lineage>
</organism>
<comment type="cofactor">
    <cofactor evidence="9">
        <name>heme</name>
        <dbReference type="ChEBI" id="CHEBI:30413"/>
    </cofactor>
</comment>
<dbReference type="Pfam" id="PF00199">
    <property type="entry name" value="Catalase"/>
    <property type="match status" value="1"/>
</dbReference>
<feature type="domain" description="Catalase core" evidence="13">
    <location>
        <begin position="18"/>
        <end position="399"/>
    </location>
</feature>
<dbReference type="Proteomes" id="UP000703661">
    <property type="component" value="Unassembled WGS sequence"/>
</dbReference>
<keyword evidence="7 10" id="KW-0376">Hydrogen peroxide</keyword>
<evidence type="ECO:0000256" key="12">
    <source>
        <dbReference type="SAM" id="MobiDB-lite"/>
    </source>
</evidence>
<evidence type="ECO:0000313" key="14">
    <source>
        <dbReference type="EMBL" id="KAG0015478.1"/>
    </source>
</evidence>
<feature type="region of interest" description="Disordered" evidence="12">
    <location>
        <begin position="368"/>
        <end position="401"/>
    </location>
</feature>
<evidence type="ECO:0000256" key="4">
    <source>
        <dbReference type="ARBA" id="ARBA00022723"/>
    </source>
</evidence>
<gene>
    <name evidence="14" type="ORF">BGZ80_009836</name>
</gene>
<evidence type="ECO:0000256" key="5">
    <source>
        <dbReference type="ARBA" id="ARBA00023002"/>
    </source>
</evidence>
<dbReference type="AlphaFoldDB" id="A0A9P6T0B8"/>
<evidence type="ECO:0000313" key="15">
    <source>
        <dbReference type="Proteomes" id="UP000703661"/>
    </source>
</evidence>
<keyword evidence="15" id="KW-1185">Reference proteome</keyword>
<keyword evidence="2 10" id="KW-0575">Peroxidase</keyword>
<dbReference type="InterPro" id="IPR011614">
    <property type="entry name" value="Catalase_core"/>
</dbReference>
<sequence>MAQDAPSSLATLQTKILTTSNGDPVDDNQNSLTAGEFGPILLQDFHLIDKLTHFVRERIPERVVHARGAGAYGHFEVTADISDLTCAKFLQPGTKTPVFTRFSTVGGDRGTSDSLRDVRGFAVKYYTEDGNYDMVGINTPVFWIRDPIKFPDLNHSQKRHPRTNLRDHDTFWDFLSLTPESLHQVTVFFSNRGTPYSYRHMHGFATHTFRLVNAQGVSHYVNKTNQGIKNHTAEDAIKLDGTNPDSNTEDLYEAIDKGDFPSWSVCIQVMTEEEASNYRWNIFDDTKVWPFADYPLKKIGTLTLNRNPDNYFAEVEQSAFSPSFMVPGIDVSNDRVLQGRLFAYPDTQRYRLGPNFQQLPVNQSYRAKVSHHQRDGPGTYSDNFGAHPNYEPQSLDPNGPQQQLHDIRAKFVQTSLMGKTGRYPYRDSDDDYVQPRALYNLLKGKEQDDLIKNIVDHIKHVKNPEIIKRQIAVFSRADPEWGRRVEEGVKASGKKL</sequence>
<dbReference type="EMBL" id="JAAAID010000625">
    <property type="protein sequence ID" value="KAG0015478.1"/>
    <property type="molecule type" value="Genomic_DNA"/>
</dbReference>
<keyword evidence="6 9" id="KW-0408">Iron</keyword>
<dbReference type="InterPro" id="IPR024711">
    <property type="entry name" value="Catalase_clade1/3"/>
</dbReference>
<dbReference type="InterPro" id="IPR024708">
    <property type="entry name" value="Catalase_AS"/>
</dbReference>
<evidence type="ECO:0000256" key="10">
    <source>
        <dbReference type="RuleBase" id="RU000498"/>
    </source>
</evidence>
<dbReference type="Pfam" id="PF06628">
    <property type="entry name" value="Catalase-rel"/>
    <property type="match status" value="1"/>
</dbReference>
<evidence type="ECO:0000259" key="13">
    <source>
        <dbReference type="SMART" id="SM01060"/>
    </source>
</evidence>
<dbReference type="PANTHER" id="PTHR11465">
    <property type="entry name" value="CATALASE"/>
    <property type="match status" value="1"/>
</dbReference>
<keyword evidence="3 9" id="KW-0349">Heme</keyword>
<dbReference type="EC" id="1.11.1.6" evidence="10"/>
<dbReference type="Gene3D" id="2.40.180.10">
    <property type="entry name" value="Catalase core domain"/>
    <property type="match status" value="1"/>
</dbReference>
<feature type="binding site" description="axial binding residue" evidence="9">
    <location>
        <position position="344"/>
    </location>
    <ligand>
        <name>heme</name>
        <dbReference type="ChEBI" id="CHEBI:30413"/>
    </ligand>
    <ligandPart>
        <name>Fe</name>
        <dbReference type="ChEBI" id="CHEBI:18248"/>
    </ligandPart>
</feature>
<evidence type="ECO:0000256" key="8">
    <source>
        <dbReference type="ARBA" id="ARBA00044729"/>
    </source>
</evidence>
<evidence type="ECO:0000256" key="1">
    <source>
        <dbReference type="ARBA" id="ARBA00005329"/>
    </source>
</evidence>
<dbReference type="PROSITE" id="PS51402">
    <property type="entry name" value="CATALASE_3"/>
    <property type="match status" value="1"/>
</dbReference>
<accession>A0A9P6T0B8</accession>
<dbReference type="GO" id="GO:0020037">
    <property type="term" value="F:heme binding"/>
    <property type="evidence" value="ECO:0007669"/>
    <property type="project" value="InterPro"/>
</dbReference>
<dbReference type="GO" id="GO:0004096">
    <property type="term" value="F:catalase activity"/>
    <property type="evidence" value="ECO:0007669"/>
    <property type="project" value="UniProtKB-EC"/>
</dbReference>
<dbReference type="PIRSF" id="PIRSF038928">
    <property type="entry name" value="Catalase_clade1-3"/>
    <property type="match status" value="1"/>
</dbReference>
<evidence type="ECO:0000256" key="2">
    <source>
        <dbReference type="ARBA" id="ARBA00022559"/>
    </source>
</evidence>
<dbReference type="PANTHER" id="PTHR11465:SF9">
    <property type="entry name" value="CATALASE"/>
    <property type="match status" value="1"/>
</dbReference>
<dbReference type="PRINTS" id="PR00067">
    <property type="entry name" value="CATALASE"/>
</dbReference>